<comment type="caution">
    <text evidence="2">The sequence shown here is derived from an EMBL/GenBank/DDBJ whole genome shotgun (WGS) entry which is preliminary data.</text>
</comment>
<organism evidence="2 3">
    <name type="scientific">Terrihabitans rhizophilus</name>
    <dbReference type="NCBI Taxonomy" id="3092662"/>
    <lineage>
        <taxon>Bacteria</taxon>
        <taxon>Pseudomonadati</taxon>
        <taxon>Pseudomonadota</taxon>
        <taxon>Alphaproteobacteria</taxon>
        <taxon>Hyphomicrobiales</taxon>
        <taxon>Terrihabitans</taxon>
    </lineage>
</organism>
<evidence type="ECO:0000256" key="1">
    <source>
        <dbReference type="SAM" id="Phobius"/>
    </source>
</evidence>
<name>A0ABU4RJ96_9HYPH</name>
<feature type="transmembrane region" description="Helical" evidence="1">
    <location>
        <begin position="15"/>
        <end position="37"/>
    </location>
</feature>
<dbReference type="EMBL" id="JAXAFJ010000001">
    <property type="protein sequence ID" value="MDX6804919.1"/>
    <property type="molecule type" value="Genomic_DNA"/>
</dbReference>
<dbReference type="RefSeq" id="WP_319843027.1">
    <property type="nucleotide sequence ID" value="NZ_JAXAFJ010000001.1"/>
</dbReference>
<keyword evidence="1" id="KW-0472">Membrane</keyword>
<keyword evidence="1" id="KW-0812">Transmembrane</keyword>
<accession>A0ABU4RJ96</accession>
<sequence>MSNGLKSGLGSRWKLFAILIFAAGMLVLHVAVGGLLTLIGPDYGLGVITGCVLAGIAYWIHRRRTSALR</sequence>
<reference evidence="2 3" key="1">
    <citation type="submission" date="2023-11" db="EMBL/GenBank/DDBJ databases">
        <authorList>
            <person name="Bao R."/>
        </authorList>
    </citation>
    <scope>NUCLEOTIDE SEQUENCE [LARGE SCALE GENOMIC DNA]</scope>
    <source>
        <strain evidence="2 3">PJ23</strain>
    </source>
</reference>
<keyword evidence="3" id="KW-1185">Reference proteome</keyword>
<gene>
    <name evidence="2" type="ORF">SCD90_02470</name>
</gene>
<evidence type="ECO:0000313" key="3">
    <source>
        <dbReference type="Proteomes" id="UP001274321"/>
    </source>
</evidence>
<evidence type="ECO:0000313" key="2">
    <source>
        <dbReference type="EMBL" id="MDX6804919.1"/>
    </source>
</evidence>
<feature type="transmembrane region" description="Helical" evidence="1">
    <location>
        <begin position="43"/>
        <end position="60"/>
    </location>
</feature>
<protein>
    <submittedName>
        <fullName evidence="2">Uncharacterized protein</fullName>
    </submittedName>
</protein>
<dbReference type="Proteomes" id="UP001274321">
    <property type="component" value="Unassembled WGS sequence"/>
</dbReference>
<keyword evidence="1" id="KW-1133">Transmembrane helix</keyword>
<proteinExistence type="predicted"/>